<protein>
    <submittedName>
        <fullName evidence="1">Uncharacterized protein</fullName>
    </submittedName>
</protein>
<accession>A0ABV9HNT4</accession>
<evidence type="ECO:0000313" key="1">
    <source>
        <dbReference type="EMBL" id="MFC4631629.1"/>
    </source>
</evidence>
<organism evidence="1 2">
    <name type="scientific">Promicromonospora alba</name>
    <dbReference type="NCBI Taxonomy" id="1616110"/>
    <lineage>
        <taxon>Bacteria</taxon>
        <taxon>Bacillati</taxon>
        <taxon>Actinomycetota</taxon>
        <taxon>Actinomycetes</taxon>
        <taxon>Micrococcales</taxon>
        <taxon>Promicromonosporaceae</taxon>
        <taxon>Promicromonospora</taxon>
    </lineage>
</organism>
<dbReference type="RefSeq" id="WP_377141236.1">
    <property type="nucleotide sequence ID" value="NZ_JBHSFI010000009.1"/>
</dbReference>
<name>A0ABV9HNT4_9MICO</name>
<sequence>MRSRPSPSAQRRRARSGISSAVRLPVAWLPTAVLVAGLMTACTGAPSEPPGAVPAMPDGVTAPEEYAFGDDMAARDLRATDPVYYALVDQVDRDRLRTRPLVLDTAVDVAAVRDAYDDELAGARGWDALPLQPGDDAWAQGWLSPDGEDAFALVGLEPGPGETHVSLTVLTTLPDEVSG</sequence>
<gene>
    <name evidence="1" type="ORF">ACFO6V_25545</name>
</gene>
<dbReference type="Proteomes" id="UP001596011">
    <property type="component" value="Unassembled WGS sequence"/>
</dbReference>
<comment type="caution">
    <text evidence="1">The sequence shown here is derived from an EMBL/GenBank/DDBJ whole genome shotgun (WGS) entry which is preliminary data.</text>
</comment>
<evidence type="ECO:0000313" key="2">
    <source>
        <dbReference type="Proteomes" id="UP001596011"/>
    </source>
</evidence>
<reference evidence="2" key="1">
    <citation type="journal article" date="2019" name="Int. J. Syst. Evol. Microbiol.">
        <title>The Global Catalogue of Microorganisms (GCM) 10K type strain sequencing project: providing services to taxonomists for standard genome sequencing and annotation.</title>
        <authorList>
            <consortium name="The Broad Institute Genomics Platform"/>
            <consortium name="The Broad Institute Genome Sequencing Center for Infectious Disease"/>
            <person name="Wu L."/>
            <person name="Ma J."/>
        </authorList>
    </citation>
    <scope>NUCLEOTIDE SEQUENCE [LARGE SCALE GENOMIC DNA]</scope>
    <source>
        <strain evidence="2">CCUG 42722</strain>
    </source>
</reference>
<proteinExistence type="predicted"/>
<dbReference type="EMBL" id="JBHSFI010000009">
    <property type="protein sequence ID" value="MFC4631629.1"/>
    <property type="molecule type" value="Genomic_DNA"/>
</dbReference>
<keyword evidence="2" id="KW-1185">Reference proteome</keyword>